<organism evidence="3 4">
    <name type="scientific">Baudoinia panamericana (strain UAMH 10762)</name>
    <name type="common">Angels' share fungus</name>
    <name type="synonym">Baudoinia compniacensis (strain UAMH 10762)</name>
    <dbReference type="NCBI Taxonomy" id="717646"/>
    <lineage>
        <taxon>Eukaryota</taxon>
        <taxon>Fungi</taxon>
        <taxon>Dikarya</taxon>
        <taxon>Ascomycota</taxon>
        <taxon>Pezizomycotina</taxon>
        <taxon>Dothideomycetes</taxon>
        <taxon>Dothideomycetidae</taxon>
        <taxon>Mycosphaerellales</taxon>
        <taxon>Teratosphaeriaceae</taxon>
        <taxon>Baudoinia</taxon>
    </lineage>
</organism>
<dbReference type="OMA" id="GGNCLYP"/>
<gene>
    <name evidence="3" type="ORF">BAUCODRAFT_78619</name>
</gene>
<evidence type="ECO:0000259" key="2">
    <source>
        <dbReference type="Pfam" id="PF12697"/>
    </source>
</evidence>
<dbReference type="Pfam" id="PF12697">
    <property type="entry name" value="Abhydrolase_6"/>
    <property type="match status" value="1"/>
</dbReference>
<dbReference type="KEGG" id="bcom:BAUCODRAFT_78619"/>
<keyword evidence="1" id="KW-0732">Signal</keyword>
<dbReference type="Gene3D" id="3.40.50.1820">
    <property type="entry name" value="alpha/beta hydrolase"/>
    <property type="match status" value="1"/>
</dbReference>
<sequence length="406" mass="42909">MRSLLSLITLVAVVQAQNATFQQASASSLNTAGFTVSNVHQSNGGGSVCVSGTVRVRASAENLKFAFTSPTQQTDVTQMLLEVFQVNSPTLAELLQSPTQVVSGTWTIGATLCVPPNNLRPKAVQLLTHGFGFDRNNWDFAPGYSYVDIATSHGYAVFFYDRLGIGASDKPDPLNVVQTPLEIEIANKLATMLQSGFFSGVTFSTVIGVGYSYGCYVTLGVAEQHPSTLDATVLIGASANLTGIPPFFLGLNAAIANQNQPERFGALDSGYLVPDSAISCQQAFFRSPNFDPAILAKVAATKQPLTLGEAISTPLRLLPPFAPASDYTNPVMVVNGEGDLPFCDGNCTYPTDLAAQVRPALYPNVAASKFQSLIVPDTGHCVNLHTTATGAFQSVQAFLQQQGLGA</sequence>
<proteinExistence type="predicted"/>
<dbReference type="GeneID" id="19117191"/>
<dbReference type="PANTHER" id="PTHR43139">
    <property type="entry name" value="SI:DKEY-122A22.2"/>
    <property type="match status" value="1"/>
</dbReference>
<dbReference type="EMBL" id="KB445562">
    <property type="protein sequence ID" value="EMC92428.1"/>
    <property type="molecule type" value="Genomic_DNA"/>
</dbReference>
<dbReference type="RefSeq" id="XP_007680535.1">
    <property type="nucleotide sequence ID" value="XM_007682345.1"/>
</dbReference>
<dbReference type="InterPro" id="IPR000073">
    <property type="entry name" value="AB_hydrolase_1"/>
</dbReference>
<protein>
    <recommendedName>
        <fullName evidence="2">AB hydrolase-1 domain-containing protein</fullName>
    </recommendedName>
</protein>
<dbReference type="InterPro" id="IPR052370">
    <property type="entry name" value="Meta-cleavage_hydrolase"/>
</dbReference>
<dbReference type="PANTHER" id="PTHR43139:SF50">
    <property type="entry name" value="AB HYDROLASE-1 DOMAIN-CONTAINING PROTEIN"/>
    <property type="match status" value="1"/>
</dbReference>
<evidence type="ECO:0000256" key="1">
    <source>
        <dbReference type="SAM" id="SignalP"/>
    </source>
</evidence>
<dbReference type="eggNOG" id="ENOG502RXAR">
    <property type="taxonomic scope" value="Eukaryota"/>
</dbReference>
<accession>M2MM26</accession>
<dbReference type="InterPro" id="IPR029058">
    <property type="entry name" value="AB_hydrolase_fold"/>
</dbReference>
<evidence type="ECO:0000313" key="4">
    <source>
        <dbReference type="Proteomes" id="UP000011761"/>
    </source>
</evidence>
<dbReference type="Proteomes" id="UP000011761">
    <property type="component" value="Unassembled WGS sequence"/>
</dbReference>
<feature type="domain" description="AB hydrolase-1" evidence="2">
    <location>
        <begin position="126"/>
        <end position="385"/>
    </location>
</feature>
<feature type="signal peptide" evidence="1">
    <location>
        <begin position="1"/>
        <end position="16"/>
    </location>
</feature>
<dbReference type="GO" id="GO:0005783">
    <property type="term" value="C:endoplasmic reticulum"/>
    <property type="evidence" value="ECO:0007669"/>
    <property type="project" value="TreeGrafter"/>
</dbReference>
<reference evidence="3 4" key="1">
    <citation type="journal article" date="2012" name="PLoS Pathog.">
        <title>Diverse lifestyles and strategies of plant pathogenesis encoded in the genomes of eighteen Dothideomycetes fungi.</title>
        <authorList>
            <person name="Ohm R.A."/>
            <person name="Feau N."/>
            <person name="Henrissat B."/>
            <person name="Schoch C.L."/>
            <person name="Horwitz B.A."/>
            <person name="Barry K.W."/>
            <person name="Condon B.J."/>
            <person name="Copeland A.C."/>
            <person name="Dhillon B."/>
            <person name="Glaser F."/>
            <person name="Hesse C.N."/>
            <person name="Kosti I."/>
            <person name="LaButti K."/>
            <person name="Lindquist E.A."/>
            <person name="Lucas S."/>
            <person name="Salamov A.A."/>
            <person name="Bradshaw R.E."/>
            <person name="Ciuffetti L."/>
            <person name="Hamelin R.C."/>
            <person name="Kema G.H.J."/>
            <person name="Lawrence C."/>
            <person name="Scott J.A."/>
            <person name="Spatafora J.W."/>
            <person name="Turgeon B.G."/>
            <person name="de Wit P.J.G.M."/>
            <person name="Zhong S."/>
            <person name="Goodwin S.B."/>
            <person name="Grigoriev I.V."/>
        </authorList>
    </citation>
    <scope>NUCLEOTIDE SEQUENCE [LARGE SCALE GENOMIC DNA]</scope>
    <source>
        <strain evidence="3 4">UAMH 10762</strain>
    </source>
</reference>
<dbReference type="AlphaFoldDB" id="M2MM26"/>
<keyword evidence="4" id="KW-1185">Reference proteome</keyword>
<feature type="chain" id="PRO_5004021631" description="AB hydrolase-1 domain-containing protein" evidence="1">
    <location>
        <begin position="17"/>
        <end position="406"/>
    </location>
</feature>
<dbReference type="SUPFAM" id="SSF53474">
    <property type="entry name" value="alpha/beta-Hydrolases"/>
    <property type="match status" value="1"/>
</dbReference>
<dbReference type="HOGENOM" id="CLU_034763_2_0_1"/>
<name>M2MM26_BAUPA</name>
<evidence type="ECO:0000313" key="3">
    <source>
        <dbReference type="EMBL" id="EMC92428.1"/>
    </source>
</evidence>
<dbReference type="OrthoDB" id="190201at2759"/>